<protein>
    <recommendedName>
        <fullName evidence="2">Endonuclease/exonuclease/phosphatase domain-containing protein</fullName>
    </recommendedName>
</protein>
<evidence type="ECO:0000313" key="4">
    <source>
        <dbReference type="Proteomes" id="UP000507470"/>
    </source>
</evidence>
<dbReference type="Proteomes" id="UP000507470">
    <property type="component" value="Unassembled WGS sequence"/>
</dbReference>
<evidence type="ECO:0000259" key="2">
    <source>
        <dbReference type="Pfam" id="PF14529"/>
    </source>
</evidence>
<dbReference type="SUPFAM" id="SSF56219">
    <property type="entry name" value="DNase I-like"/>
    <property type="match status" value="1"/>
</dbReference>
<dbReference type="InterPro" id="IPR005135">
    <property type="entry name" value="Endo/exonuclease/phosphatase"/>
</dbReference>
<dbReference type="OrthoDB" id="6500045at2759"/>
<feature type="domain" description="Endonuclease/exonuclease/phosphatase" evidence="2">
    <location>
        <begin position="60"/>
        <end position="166"/>
    </location>
</feature>
<dbReference type="EMBL" id="CACVKT020001475">
    <property type="protein sequence ID" value="CAC5368405.1"/>
    <property type="molecule type" value="Genomic_DNA"/>
</dbReference>
<dbReference type="PANTHER" id="PTHR33395">
    <property type="entry name" value="TRANSCRIPTASE, PUTATIVE-RELATED-RELATED"/>
    <property type="match status" value="1"/>
</dbReference>
<name>A0A6J8AHR2_MYTCO</name>
<dbReference type="GO" id="GO:0031012">
    <property type="term" value="C:extracellular matrix"/>
    <property type="evidence" value="ECO:0007669"/>
    <property type="project" value="TreeGrafter"/>
</dbReference>
<accession>A0A6J8AHR2</accession>
<dbReference type="AlphaFoldDB" id="A0A6J8AHR2"/>
<reference evidence="3 4" key="1">
    <citation type="submission" date="2020-06" db="EMBL/GenBank/DDBJ databases">
        <authorList>
            <person name="Li R."/>
            <person name="Bekaert M."/>
        </authorList>
    </citation>
    <scope>NUCLEOTIDE SEQUENCE [LARGE SCALE GENOMIC DNA]</scope>
    <source>
        <strain evidence="4">wild</strain>
    </source>
</reference>
<organism evidence="3 4">
    <name type="scientific">Mytilus coruscus</name>
    <name type="common">Sea mussel</name>
    <dbReference type="NCBI Taxonomy" id="42192"/>
    <lineage>
        <taxon>Eukaryota</taxon>
        <taxon>Metazoa</taxon>
        <taxon>Spiralia</taxon>
        <taxon>Lophotrochozoa</taxon>
        <taxon>Mollusca</taxon>
        <taxon>Bivalvia</taxon>
        <taxon>Autobranchia</taxon>
        <taxon>Pteriomorphia</taxon>
        <taxon>Mytilida</taxon>
        <taxon>Mytiloidea</taxon>
        <taxon>Mytilidae</taxon>
        <taxon>Mytilinae</taxon>
        <taxon>Mytilus</taxon>
    </lineage>
</organism>
<dbReference type="GO" id="GO:0061343">
    <property type="term" value="P:cell adhesion involved in heart morphogenesis"/>
    <property type="evidence" value="ECO:0007669"/>
    <property type="project" value="TreeGrafter"/>
</dbReference>
<sequence>MSSEIFPSNYNVYRNDRGTLGGGVFVLIEKSITSVEQTSLITDGEIEWVKIKIKNNKDLLVGSFYMPHRDQKHLNELQKSLEKARTNGNTNVILAGDFNCPNIIWDTATALGPDREIQQGLVDIAETYNLTQIHTIPTREGNLLDLLFVTNPTLVKSSNNVPGISDYDIIITDLETKVHHQKSQPRKCYIYKKAKWDQISIDLKHTLEEVKEKHHQGAEVHQLWDTFKSQLQNTMNTNIPNKKIRSRNNIPWIKHKQRKMLKKKQRLYKQARKTNKWSNYRSFQKECKKQLRKAEYEYVNQNIFEGLNNNDTKPFWKSRETGSITNMRRQLEMETLEERRHSLRLILIYKVVEGLVPALPADNFVTPARPKRIIKAKEPYQITVNSSSPAVLDSVIRFSANISSLEKVLFNKTLFVYFWVNTANKNTLTSEANYTSSIDIDTFLSYAVNPGEYHMKVSVYKKEKIWPFNRHVKIGHAATKFILTEFLNGKLTIKQQLNDKMYVHNQTFATQKPLNLTSVLTDEFENDYTYAYIWFVNGTFQEWNETYSNITYNGITPGNLNITVQVKASFDFLLNKEGVFTKFITLKDEININNITGENEVCDGQHMYVNVSYNGSNPTEICWHVMHVNESFNCTWLKGNENRYTIDLPTGHEEGTYKLNITMKNDVSLAYALISFTVINGHKEEALTATSKEIQALKKQVNVIEKVVAKSLPMTGGKMVGDIDMQGHSITNLPLSITANEPVTKGWYAKNWQDLVKNFTDRVNDLEKEIKGGRSRRKLDAIAKEDKTLDSIKTTLENRLG</sequence>
<keyword evidence="4" id="KW-1185">Reference proteome</keyword>
<proteinExistence type="predicted"/>
<dbReference type="InterPro" id="IPR036691">
    <property type="entry name" value="Endo/exonu/phosph_ase_sf"/>
</dbReference>
<dbReference type="GO" id="GO:0007508">
    <property type="term" value="P:larval heart development"/>
    <property type="evidence" value="ECO:0007669"/>
    <property type="project" value="TreeGrafter"/>
</dbReference>
<evidence type="ECO:0000256" key="1">
    <source>
        <dbReference type="SAM" id="Coils"/>
    </source>
</evidence>
<dbReference type="PANTHER" id="PTHR33395:SF22">
    <property type="entry name" value="REVERSE TRANSCRIPTASE DOMAIN-CONTAINING PROTEIN"/>
    <property type="match status" value="1"/>
</dbReference>
<keyword evidence="1" id="KW-0175">Coiled coil</keyword>
<evidence type="ECO:0000313" key="3">
    <source>
        <dbReference type="EMBL" id="CAC5368405.1"/>
    </source>
</evidence>
<dbReference type="Pfam" id="PF14529">
    <property type="entry name" value="Exo_endo_phos_2"/>
    <property type="match status" value="1"/>
</dbReference>
<dbReference type="Gene3D" id="3.60.10.10">
    <property type="entry name" value="Endonuclease/exonuclease/phosphatase"/>
    <property type="match status" value="1"/>
</dbReference>
<feature type="coiled-coil region" evidence="1">
    <location>
        <begin position="749"/>
        <end position="776"/>
    </location>
</feature>
<dbReference type="GO" id="GO:0003824">
    <property type="term" value="F:catalytic activity"/>
    <property type="evidence" value="ECO:0007669"/>
    <property type="project" value="InterPro"/>
</dbReference>
<gene>
    <name evidence="3" type="ORF">MCOR_7960</name>
</gene>